<keyword evidence="1" id="KW-0378">Hydrolase</keyword>
<sequence length="135" mass="15131">MNPIIEKMYSADAFSQWLGIERIEEKPGYSLLQMVVRPEMVNGFGIAHGGITFSLADSAFAFASNSRGKKAVSIETSINHLKPVYPGDILRAEAEETSFGKKIAVYHVKVLRGEELVAHFKGVVYRKEEEWILEN</sequence>
<protein>
    <submittedName>
        <fullName evidence="3">Hotdog fold thioesterase</fullName>
    </submittedName>
</protein>
<dbReference type="Pfam" id="PF03061">
    <property type="entry name" value="4HBT"/>
    <property type="match status" value="1"/>
</dbReference>
<evidence type="ECO:0000256" key="1">
    <source>
        <dbReference type="ARBA" id="ARBA00022801"/>
    </source>
</evidence>
<reference evidence="3 4" key="1">
    <citation type="submission" date="2020-10" db="EMBL/GenBank/DDBJ databases">
        <title>Connecting structure to function with the recovery of over 1000 high-quality activated sludge metagenome-assembled genomes encoding full-length rRNA genes using long-read sequencing.</title>
        <authorList>
            <person name="Singleton C.M."/>
            <person name="Petriglieri F."/>
            <person name="Kristensen J.M."/>
            <person name="Kirkegaard R.H."/>
            <person name="Michaelsen T.Y."/>
            <person name="Andersen M.H."/>
            <person name="Karst S.M."/>
            <person name="Dueholm M.S."/>
            <person name="Nielsen P.H."/>
            <person name="Albertsen M."/>
        </authorList>
    </citation>
    <scope>NUCLEOTIDE SEQUENCE [LARGE SCALE GENOMIC DNA]</scope>
    <source>
        <strain evidence="3">Ribe_18-Q3-R11-54_MAXAC.273</strain>
    </source>
</reference>
<evidence type="ECO:0000259" key="2">
    <source>
        <dbReference type="Pfam" id="PF03061"/>
    </source>
</evidence>
<name>A0A9D7ST16_9BACT</name>
<dbReference type="InterPro" id="IPR003736">
    <property type="entry name" value="PAAI_dom"/>
</dbReference>
<proteinExistence type="predicted"/>
<dbReference type="CDD" id="cd03443">
    <property type="entry name" value="PaaI_thioesterase"/>
    <property type="match status" value="1"/>
</dbReference>
<dbReference type="InterPro" id="IPR006683">
    <property type="entry name" value="Thioestr_dom"/>
</dbReference>
<organism evidence="3 4">
    <name type="scientific">Candidatus Opimibacter skivensis</name>
    <dbReference type="NCBI Taxonomy" id="2982028"/>
    <lineage>
        <taxon>Bacteria</taxon>
        <taxon>Pseudomonadati</taxon>
        <taxon>Bacteroidota</taxon>
        <taxon>Saprospiria</taxon>
        <taxon>Saprospirales</taxon>
        <taxon>Saprospiraceae</taxon>
        <taxon>Candidatus Opimibacter</taxon>
    </lineage>
</organism>
<dbReference type="GO" id="GO:0016289">
    <property type="term" value="F:acyl-CoA hydrolase activity"/>
    <property type="evidence" value="ECO:0007669"/>
    <property type="project" value="TreeGrafter"/>
</dbReference>
<dbReference type="InterPro" id="IPR029069">
    <property type="entry name" value="HotDog_dom_sf"/>
</dbReference>
<accession>A0A9D7ST16</accession>
<dbReference type="AlphaFoldDB" id="A0A9D7ST16"/>
<gene>
    <name evidence="3" type="ORF">IPP15_09375</name>
</gene>
<evidence type="ECO:0000313" key="4">
    <source>
        <dbReference type="Proteomes" id="UP000808337"/>
    </source>
</evidence>
<dbReference type="EMBL" id="JADKGY010000006">
    <property type="protein sequence ID" value="MBK9982623.1"/>
    <property type="molecule type" value="Genomic_DNA"/>
</dbReference>
<dbReference type="Gene3D" id="3.10.129.10">
    <property type="entry name" value="Hotdog Thioesterase"/>
    <property type="match status" value="1"/>
</dbReference>
<evidence type="ECO:0000313" key="3">
    <source>
        <dbReference type="EMBL" id="MBK9982623.1"/>
    </source>
</evidence>
<dbReference type="PANTHER" id="PTHR42856:SF1">
    <property type="entry name" value="ACYL-COENZYME A THIOESTERASE PAAI"/>
    <property type="match status" value="1"/>
</dbReference>
<feature type="domain" description="Thioesterase" evidence="2">
    <location>
        <begin position="44"/>
        <end position="116"/>
    </location>
</feature>
<dbReference type="NCBIfam" id="TIGR00369">
    <property type="entry name" value="unchar_dom_1"/>
    <property type="match status" value="1"/>
</dbReference>
<dbReference type="InterPro" id="IPR052723">
    <property type="entry name" value="Acyl-CoA_thioesterase_PaaI"/>
</dbReference>
<dbReference type="PANTHER" id="PTHR42856">
    <property type="entry name" value="ACYL-COENZYME A THIOESTERASE PAAI"/>
    <property type="match status" value="1"/>
</dbReference>
<dbReference type="Proteomes" id="UP000808337">
    <property type="component" value="Unassembled WGS sequence"/>
</dbReference>
<comment type="caution">
    <text evidence="3">The sequence shown here is derived from an EMBL/GenBank/DDBJ whole genome shotgun (WGS) entry which is preliminary data.</text>
</comment>
<dbReference type="SUPFAM" id="SSF54637">
    <property type="entry name" value="Thioesterase/thiol ester dehydrase-isomerase"/>
    <property type="match status" value="1"/>
</dbReference>